<dbReference type="PANTHER" id="PTHR21716:SF4">
    <property type="entry name" value="TRANSMEMBRANE PROTEIN 245"/>
    <property type="match status" value="1"/>
</dbReference>
<keyword evidence="5 6" id="KW-0472">Membrane</keyword>
<accession>A0ABV8RX82</accession>
<gene>
    <name evidence="7" type="ORF">ACFO0J_08115</name>
</gene>
<evidence type="ECO:0000313" key="7">
    <source>
        <dbReference type="EMBL" id="MFC4298005.1"/>
    </source>
</evidence>
<evidence type="ECO:0000256" key="2">
    <source>
        <dbReference type="ARBA" id="ARBA00009773"/>
    </source>
</evidence>
<dbReference type="Pfam" id="PF01594">
    <property type="entry name" value="AI-2E_transport"/>
    <property type="match status" value="1"/>
</dbReference>
<evidence type="ECO:0000256" key="4">
    <source>
        <dbReference type="ARBA" id="ARBA00022989"/>
    </source>
</evidence>
<comment type="similarity">
    <text evidence="2">Belongs to the autoinducer-2 exporter (AI-2E) (TC 2.A.86) family.</text>
</comment>
<comment type="caution">
    <text evidence="7">The sequence shown here is derived from an EMBL/GenBank/DDBJ whole genome shotgun (WGS) entry which is preliminary data.</text>
</comment>
<comment type="subcellular location">
    <subcellularLocation>
        <location evidence="1">Membrane</location>
        <topology evidence="1">Multi-pass membrane protein</topology>
    </subcellularLocation>
</comment>
<evidence type="ECO:0000256" key="6">
    <source>
        <dbReference type="SAM" id="Phobius"/>
    </source>
</evidence>
<keyword evidence="8" id="KW-1185">Reference proteome</keyword>
<feature type="transmembrane region" description="Helical" evidence="6">
    <location>
        <begin position="157"/>
        <end position="175"/>
    </location>
</feature>
<dbReference type="InterPro" id="IPR002549">
    <property type="entry name" value="AI-2E-like"/>
</dbReference>
<evidence type="ECO:0000256" key="5">
    <source>
        <dbReference type="ARBA" id="ARBA00023136"/>
    </source>
</evidence>
<feature type="transmembrane region" description="Helical" evidence="6">
    <location>
        <begin position="266"/>
        <end position="289"/>
    </location>
</feature>
<dbReference type="Proteomes" id="UP001595756">
    <property type="component" value="Unassembled WGS sequence"/>
</dbReference>
<evidence type="ECO:0000256" key="3">
    <source>
        <dbReference type="ARBA" id="ARBA00022692"/>
    </source>
</evidence>
<feature type="transmembrane region" description="Helical" evidence="6">
    <location>
        <begin position="238"/>
        <end position="259"/>
    </location>
</feature>
<keyword evidence="3 6" id="KW-0812">Transmembrane</keyword>
<feature type="transmembrane region" description="Helical" evidence="6">
    <location>
        <begin position="62"/>
        <end position="84"/>
    </location>
</feature>
<feature type="transmembrane region" description="Helical" evidence="6">
    <location>
        <begin position="12"/>
        <end position="41"/>
    </location>
</feature>
<evidence type="ECO:0000256" key="1">
    <source>
        <dbReference type="ARBA" id="ARBA00004141"/>
    </source>
</evidence>
<keyword evidence="4 6" id="KW-1133">Transmembrane helix</keyword>
<protein>
    <submittedName>
        <fullName evidence="7">AI-2E family transporter</fullName>
    </submittedName>
</protein>
<dbReference type="RefSeq" id="WP_376812565.1">
    <property type="nucleotide sequence ID" value="NZ_JBHSDY010000004.1"/>
</dbReference>
<proteinExistence type="inferred from homology"/>
<dbReference type="EMBL" id="JBHSDY010000004">
    <property type="protein sequence ID" value="MFC4298005.1"/>
    <property type="molecule type" value="Genomic_DNA"/>
</dbReference>
<evidence type="ECO:0000313" key="8">
    <source>
        <dbReference type="Proteomes" id="UP001595756"/>
    </source>
</evidence>
<feature type="transmembrane region" description="Helical" evidence="6">
    <location>
        <begin position="215"/>
        <end position="232"/>
    </location>
</feature>
<name>A0ABV8RX82_9BURK</name>
<dbReference type="PANTHER" id="PTHR21716">
    <property type="entry name" value="TRANSMEMBRANE PROTEIN"/>
    <property type="match status" value="1"/>
</dbReference>
<reference evidence="8" key="1">
    <citation type="journal article" date="2019" name="Int. J. Syst. Evol. Microbiol.">
        <title>The Global Catalogue of Microorganisms (GCM) 10K type strain sequencing project: providing services to taxonomists for standard genome sequencing and annotation.</title>
        <authorList>
            <consortium name="The Broad Institute Genomics Platform"/>
            <consortium name="The Broad Institute Genome Sequencing Center for Infectious Disease"/>
            <person name="Wu L."/>
            <person name="Ma J."/>
        </authorList>
    </citation>
    <scope>NUCLEOTIDE SEQUENCE [LARGE SCALE GENOMIC DNA]</scope>
    <source>
        <strain evidence="8">CGMCC 1.19029</strain>
    </source>
</reference>
<sequence length="372" mass="40119">MPTLHFRSFLLLLAAVSIAFISILMPFYAAIFWGGVLAVIFSPMQRRLLHLMGGRSPSLAAFLTLLCITLIVILPMLFIAASLANEVAGLYSRINSGQLNLGGYYEQVVAALPPSVHGWLDSFGLGDLLSIREKLSAGALQVSQLLAKQAVNVGQNTLQFVVGMGIMLYLLFFLLRDGADMVPRLKRLIPLEDSHRQGLFQKFATVVRATVKGNIVIAATQGLLGGLMFTFLGIQGSLFWGVTMAFLSLLPAVGASLIWGPVAIYFLVTGALWQGIVLILFGVLVIGLLDNLLRPILVGKDTKLPDYIVLISTLGGMSVFGLNGFVIGPLFAALCMACWDLFPDAIAQHQQGLQREIKPTESSDSPPAPPPR</sequence>
<feature type="transmembrane region" description="Helical" evidence="6">
    <location>
        <begin position="309"/>
        <end position="342"/>
    </location>
</feature>
<organism evidence="7 8">
    <name type="scientific">Castellaniella hirudinis</name>
    <dbReference type="NCBI Taxonomy" id="1144617"/>
    <lineage>
        <taxon>Bacteria</taxon>
        <taxon>Pseudomonadati</taxon>
        <taxon>Pseudomonadota</taxon>
        <taxon>Betaproteobacteria</taxon>
        <taxon>Burkholderiales</taxon>
        <taxon>Alcaligenaceae</taxon>
        <taxon>Castellaniella</taxon>
    </lineage>
</organism>